<sequence length="452" mass="49272">MSGRANSIIPSSIIIVGGGASGVVMAAHLLKSANPDLRVTLIEKRPHFGQGIAYSTLLSAHVLNVSAAGMSAYADDPGNFWRWLQGRGLVDPEQTPQTPFYAPRSLYARYLGELLDDLEAREQPSGRLRLIHEESLSITPTASGVEVALANGTSVVAHLAILATGHDEQPAQGHAIRMGSEADTALDPESRVMVLGTGLSMVDAFLALEQRGHTGEIVAVSRRGLLPSPHRKGNPIKLDVADIPLGTQLSYFVGWFRDLIRENQKAGIDWRDVVDGLRPFNQKIWQNWPASAKRRFVEHTKAWWDIHRHRMAPEVYAKVTQAVQSGRIRLVAGRVVGITPSEAFSVDIQSRHSQLVETFDVARIYDCSGIVRDISTSSNSVVRSLVDRGLARPDPMRIGLDVSANCEIIAGDGTVSRKILAVGPLTRGTFFEIDAIPDIRVQCARLSKQLLG</sequence>
<dbReference type="Proteomes" id="UP001322481">
    <property type="component" value="Chromosome"/>
</dbReference>
<evidence type="ECO:0000313" key="2">
    <source>
        <dbReference type="EMBL" id="WQC02356.1"/>
    </source>
</evidence>
<protein>
    <submittedName>
        <fullName evidence="2">FAD/NAD(P)-binding protein</fullName>
    </submittedName>
</protein>
<accession>A0ABZ0W1A2</accession>
<gene>
    <name evidence="2" type="ORF">U0R22_006599</name>
</gene>
<feature type="domain" description="FAD-dependent urate hydroxylase HpyO/Asp monooxygenase CreE-like FAD/NAD(P)-binding" evidence="1">
    <location>
        <begin position="14"/>
        <end position="166"/>
    </location>
</feature>
<dbReference type="EMBL" id="CP139858">
    <property type="protein sequence ID" value="WQC02356.1"/>
    <property type="molecule type" value="Genomic_DNA"/>
</dbReference>
<evidence type="ECO:0000259" key="1">
    <source>
        <dbReference type="Pfam" id="PF13454"/>
    </source>
</evidence>
<dbReference type="Pfam" id="PF13454">
    <property type="entry name" value="NAD_binding_9"/>
    <property type="match status" value="1"/>
</dbReference>
<evidence type="ECO:0000313" key="3">
    <source>
        <dbReference type="Proteomes" id="UP001322481"/>
    </source>
</evidence>
<dbReference type="Gene3D" id="3.50.50.60">
    <property type="entry name" value="FAD/NAD(P)-binding domain"/>
    <property type="match status" value="2"/>
</dbReference>
<organism evidence="2 3">
    <name type="scientific">Mesorhizobium huakuii</name>
    <dbReference type="NCBI Taxonomy" id="28104"/>
    <lineage>
        <taxon>Bacteria</taxon>
        <taxon>Pseudomonadati</taxon>
        <taxon>Pseudomonadota</taxon>
        <taxon>Alphaproteobacteria</taxon>
        <taxon>Hyphomicrobiales</taxon>
        <taxon>Phyllobacteriaceae</taxon>
        <taxon>Mesorhizobium</taxon>
    </lineage>
</organism>
<name>A0ABZ0W1A2_9HYPH</name>
<reference evidence="2 3" key="1">
    <citation type="submission" date="2023-11" db="EMBL/GenBank/DDBJ databases">
        <authorList>
            <person name="Panchal A.K."/>
            <person name="Meaney J.S."/>
            <person name="Karas B.J."/>
            <person name="diCenzo G.C."/>
        </authorList>
    </citation>
    <scope>NUCLEOTIDE SEQUENCE [LARGE SCALE GENOMIC DNA]</scope>
    <source>
        <strain evidence="2 3">NZP2235</strain>
    </source>
</reference>
<keyword evidence="3" id="KW-1185">Reference proteome</keyword>
<dbReference type="InterPro" id="IPR038732">
    <property type="entry name" value="HpyO/CreE_NAD-binding"/>
</dbReference>
<dbReference type="SUPFAM" id="SSF51905">
    <property type="entry name" value="FAD/NAD(P)-binding domain"/>
    <property type="match status" value="1"/>
</dbReference>
<dbReference type="PANTHER" id="PTHR40254">
    <property type="entry name" value="BLR0577 PROTEIN"/>
    <property type="match status" value="1"/>
</dbReference>
<proteinExistence type="predicted"/>
<dbReference type="RefSeq" id="WP_322417196.1">
    <property type="nucleotide sequence ID" value="NZ_CP139858.1"/>
</dbReference>
<dbReference type="InterPro" id="IPR052189">
    <property type="entry name" value="L-asp_N-monooxygenase_NS-form"/>
</dbReference>
<dbReference type="InterPro" id="IPR036188">
    <property type="entry name" value="FAD/NAD-bd_sf"/>
</dbReference>
<dbReference type="PANTHER" id="PTHR40254:SF1">
    <property type="entry name" value="BLR0577 PROTEIN"/>
    <property type="match status" value="1"/>
</dbReference>